<comment type="similarity">
    <text evidence="2">Belongs to the intercrine beta (chemokine CC) family.</text>
</comment>
<dbReference type="PANTHER" id="PTHR12015:SF183">
    <property type="entry name" value="C-C MOTIF CHEMOKINE 3"/>
    <property type="match status" value="1"/>
</dbReference>
<dbReference type="OMA" id="ISGREYC"/>
<reference evidence="8" key="1">
    <citation type="submission" date="2025-08" db="UniProtKB">
        <authorList>
            <consortium name="Ensembl"/>
        </authorList>
    </citation>
    <scope>IDENTIFICATION</scope>
</reference>
<dbReference type="GO" id="GO:0005615">
    <property type="term" value="C:extracellular space"/>
    <property type="evidence" value="ECO:0007669"/>
    <property type="project" value="UniProtKB-KW"/>
</dbReference>
<evidence type="ECO:0000313" key="9">
    <source>
        <dbReference type="Proteomes" id="UP000472262"/>
    </source>
</evidence>
<dbReference type="AlphaFoldDB" id="A0A672RGL6"/>
<evidence type="ECO:0000256" key="3">
    <source>
        <dbReference type="ARBA" id="ARBA00022514"/>
    </source>
</evidence>
<dbReference type="InterPro" id="IPR036048">
    <property type="entry name" value="Interleukin_8-like_sf"/>
</dbReference>
<keyword evidence="3" id="KW-0202">Cytokine</keyword>
<dbReference type="FunFam" id="2.40.50.40:FF:000002">
    <property type="entry name" value="C-C motif chemokine"/>
    <property type="match status" value="1"/>
</dbReference>
<dbReference type="InterPro" id="IPR001811">
    <property type="entry name" value="Chemokine_IL8-like_dom"/>
</dbReference>
<keyword evidence="4" id="KW-0964">Secreted</keyword>
<dbReference type="GO" id="GO:0006955">
    <property type="term" value="P:immune response"/>
    <property type="evidence" value="ECO:0007669"/>
    <property type="project" value="InterPro"/>
</dbReference>
<dbReference type="GO" id="GO:0008009">
    <property type="term" value="F:chemokine activity"/>
    <property type="evidence" value="ECO:0007669"/>
    <property type="project" value="InterPro"/>
</dbReference>
<reference evidence="8" key="2">
    <citation type="submission" date="2025-09" db="UniProtKB">
        <authorList>
            <consortium name="Ensembl"/>
        </authorList>
    </citation>
    <scope>IDENTIFICATION</scope>
</reference>
<sequence>MRSLMCVLFLVLFCSVQMTSSAPHPIIAQSYCCVEFNYRIIPLKQVVSYYWTSSTCPNHAIVFKTVAGREICVDPKTTWVSHLVHKVDKKTISVEVGF</sequence>
<accession>A0A672RGL6</accession>
<protein>
    <submittedName>
        <fullName evidence="8">Monocyte chemotactic protein 1B-like</fullName>
    </submittedName>
</protein>
<dbReference type="Gene3D" id="2.40.50.40">
    <property type="match status" value="1"/>
</dbReference>
<dbReference type="CDD" id="cd00272">
    <property type="entry name" value="Chemokine_CC"/>
    <property type="match status" value="1"/>
</dbReference>
<evidence type="ECO:0000256" key="4">
    <source>
        <dbReference type="ARBA" id="ARBA00022525"/>
    </source>
</evidence>
<dbReference type="GeneID" id="107589226"/>
<proteinExistence type="inferred from homology"/>
<dbReference type="PANTHER" id="PTHR12015">
    <property type="entry name" value="SMALL INDUCIBLE CYTOKINE A"/>
    <property type="match status" value="1"/>
</dbReference>
<dbReference type="InterPro" id="IPR039809">
    <property type="entry name" value="Chemokine_b/g/d"/>
</dbReference>
<feature type="domain" description="Chemokine interleukin-8-like" evidence="7">
    <location>
        <begin position="29"/>
        <end position="87"/>
    </location>
</feature>
<dbReference type="RefSeq" id="XP_016133077.1">
    <property type="nucleotide sequence ID" value="XM_016277591.1"/>
</dbReference>
<dbReference type="Proteomes" id="UP000472262">
    <property type="component" value="Unassembled WGS sequence"/>
</dbReference>
<dbReference type="OrthoDB" id="8934837at2759"/>
<evidence type="ECO:0000259" key="7">
    <source>
        <dbReference type="SMART" id="SM00199"/>
    </source>
</evidence>
<evidence type="ECO:0000256" key="6">
    <source>
        <dbReference type="SAM" id="SignalP"/>
    </source>
</evidence>
<name>A0A672RGL6_SINGR</name>
<evidence type="ECO:0000256" key="2">
    <source>
        <dbReference type="ARBA" id="ARBA00010868"/>
    </source>
</evidence>
<comment type="subcellular location">
    <subcellularLocation>
        <location evidence="1">Secreted</location>
    </subcellularLocation>
</comment>
<feature type="chain" id="PRO_5025577251" evidence="6">
    <location>
        <begin position="22"/>
        <end position="98"/>
    </location>
</feature>
<dbReference type="KEGG" id="sgh:107589226"/>
<keyword evidence="9" id="KW-1185">Reference proteome</keyword>
<gene>
    <name evidence="8" type="primary">LOC107589226</name>
</gene>
<dbReference type="SUPFAM" id="SSF54117">
    <property type="entry name" value="Interleukin 8-like chemokines"/>
    <property type="match status" value="1"/>
</dbReference>
<feature type="signal peptide" evidence="6">
    <location>
        <begin position="1"/>
        <end position="21"/>
    </location>
</feature>
<dbReference type="Pfam" id="PF00048">
    <property type="entry name" value="IL8"/>
    <property type="match status" value="1"/>
</dbReference>
<dbReference type="InParanoid" id="A0A672RGL6"/>
<dbReference type="SMART" id="SM00199">
    <property type="entry name" value="SCY"/>
    <property type="match status" value="1"/>
</dbReference>
<dbReference type="Ensembl" id="ENSSGRT00000093510.1">
    <property type="protein sequence ID" value="ENSSGRP00000087854.1"/>
    <property type="gene ID" value="ENSSGRG00000044113.1"/>
</dbReference>
<evidence type="ECO:0000256" key="1">
    <source>
        <dbReference type="ARBA" id="ARBA00004613"/>
    </source>
</evidence>
<evidence type="ECO:0000313" key="8">
    <source>
        <dbReference type="Ensembl" id="ENSSGRP00000087854.1"/>
    </source>
</evidence>
<keyword evidence="5 6" id="KW-0732">Signal</keyword>
<evidence type="ECO:0000256" key="5">
    <source>
        <dbReference type="ARBA" id="ARBA00022729"/>
    </source>
</evidence>
<organism evidence="8 9">
    <name type="scientific">Sinocyclocheilus grahami</name>
    <name type="common">Dianchi golden-line fish</name>
    <name type="synonym">Barbus grahami</name>
    <dbReference type="NCBI Taxonomy" id="75366"/>
    <lineage>
        <taxon>Eukaryota</taxon>
        <taxon>Metazoa</taxon>
        <taxon>Chordata</taxon>
        <taxon>Craniata</taxon>
        <taxon>Vertebrata</taxon>
        <taxon>Euteleostomi</taxon>
        <taxon>Actinopterygii</taxon>
        <taxon>Neopterygii</taxon>
        <taxon>Teleostei</taxon>
        <taxon>Ostariophysi</taxon>
        <taxon>Cypriniformes</taxon>
        <taxon>Cyprinidae</taxon>
        <taxon>Cyprininae</taxon>
        <taxon>Sinocyclocheilus</taxon>
    </lineage>
</organism>